<dbReference type="EMBL" id="RXLR01000031">
    <property type="protein sequence ID" value="TDH17701.1"/>
    <property type="molecule type" value="Genomic_DNA"/>
</dbReference>
<evidence type="ECO:0000313" key="3">
    <source>
        <dbReference type="EMBL" id="TDZ50343.1"/>
    </source>
</evidence>
<gene>
    <name evidence="3" type="ORF">CCUG63697_01848</name>
    <name evidence="2" type="ORF">EJ571_26285</name>
</gene>
<protein>
    <submittedName>
        <fullName evidence="3">Uncharacterized protein</fullName>
    </submittedName>
</protein>
<proteinExistence type="predicted"/>
<reference evidence="2" key="1">
    <citation type="submission" date="2018-12" db="EMBL/GenBank/DDBJ databases">
        <authorList>
            <person name="Behra P.R.K."/>
            <person name="Das S."/>
            <person name="Pettersson B.M.F."/>
            <person name="Shirreff L."/>
            <person name="Ducote T."/>
            <person name="Jacobsson K.-G."/>
            <person name="Ennis D.G."/>
            <person name="Kirsebom L.A."/>
        </authorList>
    </citation>
    <scope>NUCLEOTIDE SEQUENCE</scope>
    <source>
        <strain evidence="2">DSM 45524</strain>
    </source>
</reference>
<name>A0A4V3HV10_9MYCO</name>
<evidence type="ECO:0000313" key="2">
    <source>
        <dbReference type="EMBL" id="TDH17701.1"/>
    </source>
</evidence>
<keyword evidence="1" id="KW-0732">Signal</keyword>
<evidence type="ECO:0000313" key="4">
    <source>
        <dbReference type="Proteomes" id="UP000295165"/>
    </source>
</evidence>
<accession>A0A4V3HV10</accession>
<feature type="signal peptide" evidence="1">
    <location>
        <begin position="1"/>
        <end position="24"/>
    </location>
</feature>
<keyword evidence="4" id="KW-1185">Reference proteome</keyword>
<sequence length="116" mass="12044" precursor="true">MKFGAVVAALGVVAAVAGAAPVWAAPPSCFPNKATVAFETSDAAVAICTTDSGFRYKGHALNKDTDIEVPAIAENRDGGGVNYVAKNQGYTYTVWNSKRLVIIGPHDEVVSDETGT</sequence>
<dbReference type="Proteomes" id="UP000295627">
    <property type="component" value="Unassembled WGS sequence"/>
</dbReference>
<comment type="caution">
    <text evidence="3">The sequence shown here is derived from an EMBL/GenBank/DDBJ whole genome shotgun (WGS) entry which is preliminary data.</text>
</comment>
<feature type="chain" id="PRO_5036125376" evidence="1">
    <location>
        <begin position="25"/>
        <end position="116"/>
    </location>
</feature>
<dbReference type="Proteomes" id="UP000295165">
    <property type="component" value="Unassembled WGS sequence"/>
</dbReference>
<dbReference type="AlphaFoldDB" id="A0A4V3HV10"/>
<evidence type="ECO:0000313" key="5">
    <source>
        <dbReference type="Proteomes" id="UP000295627"/>
    </source>
</evidence>
<organism evidence="3 4">
    <name type="scientific">Mycobacteroides franklinii</name>
    <dbReference type="NCBI Taxonomy" id="948102"/>
    <lineage>
        <taxon>Bacteria</taxon>
        <taxon>Bacillati</taxon>
        <taxon>Actinomycetota</taxon>
        <taxon>Actinomycetes</taxon>
        <taxon>Mycobacteriales</taxon>
        <taxon>Mycobacteriaceae</taxon>
        <taxon>Mycobacteroides</taxon>
    </lineage>
</organism>
<dbReference type="RefSeq" id="WP_078336260.1">
    <property type="nucleotide sequence ID" value="NZ_MAFQ01000017.1"/>
</dbReference>
<dbReference type="EMBL" id="PECC01000027">
    <property type="protein sequence ID" value="TDZ50343.1"/>
    <property type="molecule type" value="Genomic_DNA"/>
</dbReference>
<reference evidence="4 5" key="2">
    <citation type="journal article" date="2019" name="Sci. Rep.">
        <title>Extended insight into the Mycobacterium chelonae-abscessus complex through whole genome sequencing of Mycobacterium salmoniphilum outbreak and Mycobacterium salmoniphilum-like strains.</title>
        <authorList>
            <person name="Behra P.R.K."/>
            <person name="Das S."/>
            <person name="Pettersson B.M.F."/>
            <person name="Shirreff L."/>
            <person name="DuCote T."/>
            <person name="Jacobsson K.G."/>
            <person name="Ennis D.G."/>
            <person name="Kirsebom L.A."/>
        </authorList>
    </citation>
    <scope>NUCLEOTIDE SEQUENCE [LARGE SCALE GENOMIC DNA]</scope>
    <source>
        <strain evidence="3 4">CCUG 63697</strain>
        <strain evidence="2 5">DSM 45524</strain>
    </source>
</reference>
<evidence type="ECO:0000256" key="1">
    <source>
        <dbReference type="SAM" id="SignalP"/>
    </source>
</evidence>